<dbReference type="GO" id="GO:0008233">
    <property type="term" value="F:peptidase activity"/>
    <property type="evidence" value="ECO:0007669"/>
    <property type="project" value="UniProtKB-KW"/>
</dbReference>
<sequence length="417" mass="48558">MKKEIFNSMEQTLENGIQLISIKKDTRIFSFHVGIRIGAMYENIEEKGICHFIEHMLFQGTKKRNNHQINQALEERAGSYNAYTDYVSTVFSITALAEELESSVELLSDLITNPTFPEKEMEKERRVILTEIKTNLDDVEQYSYQKVNEIAFTHSPLRYDVIGTEDTIRRFTKNQLEAFYHTHYIPNRCIISVVSPYDHDTLRILVEKYFGNWRKKEGAPQQIVVEKNRPVEKKSYKSNIEQNTLIYLYTFYGLTRKEELALEILNYKLGESANSILFKALREEKGLSYDIYSELDATEGIKTLYIYTAVGEEDIWEAKKIIEDCIAKIKGREIHLDKQNITHMKKVMKTAVASILEDSEGLGHYVLHQKITGKKIDAFVEDMEELDHIQMDDIYWVAEKVLANPTVHILMGRKKKL</sequence>
<dbReference type="EMBL" id="LOEE01000047">
    <property type="protein sequence ID" value="KXG74696.1"/>
    <property type="molecule type" value="Genomic_DNA"/>
</dbReference>
<dbReference type="Pfam" id="PF00675">
    <property type="entry name" value="Peptidase_M16"/>
    <property type="match status" value="1"/>
</dbReference>
<keyword evidence="5" id="KW-1185">Reference proteome</keyword>
<evidence type="ECO:0000313" key="5">
    <source>
        <dbReference type="Proteomes" id="UP000070456"/>
    </source>
</evidence>
<accession>A0A140L2C1</accession>
<dbReference type="PANTHER" id="PTHR11851">
    <property type="entry name" value="METALLOPROTEASE"/>
    <property type="match status" value="1"/>
</dbReference>
<dbReference type="STRING" id="520762.AN619_22030"/>
<dbReference type="InterPro" id="IPR011765">
    <property type="entry name" value="Pept_M16_N"/>
</dbReference>
<dbReference type="EC" id="3.4.24.-" evidence="4"/>
<dbReference type="PATRIC" id="fig|520762.4.peg.2438"/>
<keyword evidence="4" id="KW-0378">Hydrolase</keyword>
<dbReference type="Pfam" id="PF05193">
    <property type="entry name" value="Peptidase_M16_C"/>
    <property type="match status" value="1"/>
</dbReference>
<reference evidence="4 5" key="1">
    <citation type="submission" date="2015-12" db="EMBL/GenBank/DDBJ databases">
        <title>Draft genome sequence of the thermoanaerobe Thermotalea metallivorans, an isolate from the runoff channel of the Great Artesian Basin, Australia.</title>
        <authorList>
            <person name="Patel B.K."/>
        </authorList>
    </citation>
    <scope>NUCLEOTIDE SEQUENCE [LARGE SCALE GENOMIC DNA]</scope>
    <source>
        <strain evidence="4 5">B2-1</strain>
    </source>
</reference>
<dbReference type="GO" id="GO:0006508">
    <property type="term" value="P:proteolysis"/>
    <property type="evidence" value="ECO:0007669"/>
    <property type="project" value="UniProtKB-KW"/>
</dbReference>
<protein>
    <submittedName>
        <fullName evidence="4">Putative zinc protease</fullName>
        <ecNumber evidence="4">3.4.24.-</ecNumber>
    </submittedName>
</protein>
<evidence type="ECO:0000259" key="3">
    <source>
        <dbReference type="Pfam" id="PF05193"/>
    </source>
</evidence>
<comment type="caution">
    <text evidence="4">The sequence shown here is derived from an EMBL/GenBank/DDBJ whole genome shotgun (WGS) entry which is preliminary data.</text>
</comment>
<dbReference type="InterPro" id="IPR011249">
    <property type="entry name" value="Metalloenz_LuxS/M16"/>
</dbReference>
<evidence type="ECO:0000256" key="1">
    <source>
        <dbReference type="ARBA" id="ARBA00007261"/>
    </source>
</evidence>
<feature type="domain" description="Peptidase M16 C-terminal" evidence="3">
    <location>
        <begin position="171"/>
        <end position="331"/>
    </location>
</feature>
<keyword evidence="4" id="KW-0645">Protease</keyword>
<organism evidence="4 5">
    <name type="scientific">Thermotalea metallivorans</name>
    <dbReference type="NCBI Taxonomy" id="520762"/>
    <lineage>
        <taxon>Bacteria</taxon>
        <taxon>Bacillati</taxon>
        <taxon>Bacillota</taxon>
        <taxon>Clostridia</taxon>
        <taxon>Peptostreptococcales</taxon>
        <taxon>Thermotaleaceae</taxon>
        <taxon>Thermotalea</taxon>
    </lineage>
</organism>
<evidence type="ECO:0000313" key="4">
    <source>
        <dbReference type="EMBL" id="KXG74696.1"/>
    </source>
</evidence>
<dbReference type="SUPFAM" id="SSF63411">
    <property type="entry name" value="LuxS/MPP-like metallohydrolase"/>
    <property type="match status" value="2"/>
</dbReference>
<dbReference type="Proteomes" id="UP000070456">
    <property type="component" value="Unassembled WGS sequence"/>
</dbReference>
<dbReference type="PANTHER" id="PTHR11851:SF49">
    <property type="entry name" value="MITOCHONDRIAL-PROCESSING PEPTIDASE SUBUNIT ALPHA"/>
    <property type="match status" value="1"/>
</dbReference>
<dbReference type="InterPro" id="IPR007863">
    <property type="entry name" value="Peptidase_M16_C"/>
</dbReference>
<dbReference type="AlphaFoldDB" id="A0A140L2C1"/>
<dbReference type="GO" id="GO:0046872">
    <property type="term" value="F:metal ion binding"/>
    <property type="evidence" value="ECO:0007669"/>
    <property type="project" value="InterPro"/>
</dbReference>
<name>A0A140L2C1_9FIRM</name>
<dbReference type="InterPro" id="IPR050361">
    <property type="entry name" value="MPP/UQCRC_Complex"/>
</dbReference>
<comment type="similarity">
    <text evidence="1">Belongs to the peptidase M16 family.</text>
</comment>
<feature type="domain" description="Peptidase M16 N-terminal" evidence="2">
    <location>
        <begin position="25"/>
        <end position="164"/>
    </location>
</feature>
<proteinExistence type="inferred from homology"/>
<evidence type="ECO:0000259" key="2">
    <source>
        <dbReference type="Pfam" id="PF00675"/>
    </source>
</evidence>
<dbReference type="RefSeq" id="WP_068556931.1">
    <property type="nucleotide sequence ID" value="NZ_LOEE01000047.1"/>
</dbReference>
<dbReference type="OrthoDB" id="9811314at2"/>
<dbReference type="Gene3D" id="3.30.830.10">
    <property type="entry name" value="Metalloenzyme, LuxS/M16 peptidase-like"/>
    <property type="match status" value="2"/>
</dbReference>
<gene>
    <name evidence="4" type="ORF">AN619_22030</name>
</gene>